<name>A0A7S3VRF5_DUNTE</name>
<protein>
    <recommendedName>
        <fullName evidence="2">EF-hand domain-containing protein</fullName>
    </recommendedName>
</protein>
<feature type="region of interest" description="Disordered" evidence="1">
    <location>
        <begin position="127"/>
        <end position="180"/>
    </location>
</feature>
<gene>
    <name evidence="3" type="ORF">DTER00134_LOCUS16314</name>
</gene>
<feature type="compositionally biased region" description="Low complexity" evidence="1">
    <location>
        <begin position="155"/>
        <end position="172"/>
    </location>
</feature>
<reference evidence="3" key="1">
    <citation type="submission" date="2021-01" db="EMBL/GenBank/DDBJ databases">
        <authorList>
            <person name="Corre E."/>
            <person name="Pelletier E."/>
            <person name="Niang G."/>
            <person name="Scheremetjew M."/>
            <person name="Finn R."/>
            <person name="Kale V."/>
            <person name="Holt S."/>
            <person name="Cochrane G."/>
            <person name="Meng A."/>
            <person name="Brown T."/>
            <person name="Cohen L."/>
        </authorList>
    </citation>
    <scope>NUCLEOTIDE SEQUENCE</scope>
    <source>
        <strain evidence="3">CCMP1320</strain>
    </source>
</reference>
<dbReference type="PROSITE" id="PS50222">
    <property type="entry name" value="EF_HAND_2"/>
    <property type="match status" value="1"/>
</dbReference>
<dbReference type="Gene3D" id="1.10.238.10">
    <property type="entry name" value="EF-hand"/>
    <property type="match status" value="1"/>
</dbReference>
<dbReference type="EMBL" id="HBIP01027011">
    <property type="protein sequence ID" value="CAE0501241.1"/>
    <property type="molecule type" value="Transcribed_RNA"/>
</dbReference>
<feature type="compositionally biased region" description="Acidic residues" evidence="1">
    <location>
        <begin position="128"/>
        <end position="137"/>
    </location>
</feature>
<dbReference type="InterPro" id="IPR011992">
    <property type="entry name" value="EF-hand-dom_pair"/>
</dbReference>
<sequence length="272" mass="29446">MDTAQKKAMYMQHPISQAQIAALKVMYEARQRNSEKPYSLEEFYTSLDKSQRGELRLEDFRAGWAAGGVKLAPGDVTMMRGAYGGPKRQVRYPEALSDLSVLSHTEATNTAMTTLMGRSTAKYCGYADPDEPEEEPVTFDTRSDLSPGTRRPSSSLGTLRTGTMMGTLSGTSKQTFPKPRSAAASMTAGRLGLGNTGVLQATFQEFDPESTGQVTLEAFLTCCARAGVSMPPDELDALRVAGTLKRPFKTSPELVDYTQLLGLMAKSGTISL</sequence>
<dbReference type="AlphaFoldDB" id="A0A7S3VRF5"/>
<evidence type="ECO:0000259" key="2">
    <source>
        <dbReference type="PROSITE" id="PS50222"/>
    </source>
</evidence>
<evidence type="ECO:0000256" key="1">
    <source>
        <dbReference type="SAM" id="MobiDB-lite"/>
    </source>
</evidence>
<organism evidence="3">
    <name type="scientific">Dunaliella tertiolecta</name>
    <name type="common">Green alga</name>
    <dbReference type="NCBI Taxonomy" id="3047"/>
    <lineage>
        <taxon>Eukaryota</taxon>
        <taxon>Viridiplantae</taxon>
        <taxon>Chlorophyta</taxon>
        <taxon>core chlorophytes</taxon>
        <taxon>Chlorophyceae</taxon>
        <taxon>CS clade</taxon>
        <taxon>Chlamydomonadales</taxon>
        <taxon>Dunaliellaceae</taxon>
        <taxon>Dunaliella</taxon>
    </lineage>
</organism>
<evidence type="ECO:0000313" key="3">
    <source>
        <dbReference type="EMBL" id="CAE0501241.1"/>
    </source>
</evidence>
<dbReference type="SUPFAM" id="SSF47473">
    <property type="entry name" value="EF-hand"/>
    <property type="match status" value="1"/>
</dbReference>
<proteinExistence type="predicted"/>
<feature type="domain" description="EF-hand" evidence="2">
    <location>
        <begin position="194"/>
        <end position="229"/>
    </location>
</feature>
<dbReference type="InterPro" id="IPR002048">
    <property type="entry name" value="EF_hand_dom"/>
</dbReference>
<dbReference type="GO" id="GO:0005509">
    <property type="term" value="F:calcium ion binding"/>
    <property type="evidence" value="ECO:0007669"/>
    <property type="project" value="InterPro"/>
</dbReference>
<accession>A0A7S3VRF5</accession>